<evidence type="ECO:0000256" key="1">
    <source>
        <dbReference type="ARBA" id="ARBA00023015"/>
    </source>
</evidence>
<dbReference type="AlphaFoldDB" id="A0A9X1MI39"/>
<organism evidence="5 6">
    <name type="scientific">Blastopirellula sediminis</name>
    <dbReference type="NCBI Taxonomy" id="2894196"/>
    <lineage>
        <taxon>Bacteria</taxon>
        <taxon>Pseudomonadati</taxon>
        <taxon>Planctomycetota</taxon>
        <taxon>Planctomycetia</taxon>
        <taxon>Pirellulales</taxon>
        <taxon>Pirellulaceae</taxon>
        <taxon>Blastopirellula</taxon>
    </lineage>
</organism>
<dbReference type="SMART" id="SM00342">
    <property type="entry name" value="HTH_ARAC"/>
    <property type="match status" value="1"/>
</dbReference>
<dbReference type="GO" id="GO:0003700">
    <property type="term" value="F:DNA-binding transcription factor activity"/>
    <property type="evidence" value="ECO:0007669"/>
    <property type="project" value="InterPro"/>
</dbReference>
<sequence length="306" mass="33542">MGDFERNLAEQTSCARIDLDPLASLLTFLKPQCLVTHVLPLSAGQASNCDLDGPTFHCIVEGACRLQSDGAAPHDLEQGDFVLLLRSERPTLRALRDRTLLLSGTIQSSGLDLTQALPDIPSICKSRMESRESLQSQVLPLVTDKLVTDRQGGIALANVILSLVLTETIREELRSLPLDVASWLSGMQDEALGPVLSAMLREPEAPWTVEKLASAGCMSRSTFARRFREVVGESPMDVLTAIRMRIATDLLQSSHGLKSISRQSGYGSISAFTSAFRKRYGITPSQFRKNSLIRMGFREPLESVID</sequence>
<dbReference type="InterPro" id="IPR009057">
    <property type="entry name" value="Homeodomain-like_sf"/>
</dbReference>
<dbReference type="Proteomes" id="UP001139103">
    <property type="component" value="Unassembled WGS sequence"/>
</dbReference>
<protein>
    <submittedName>
        <fullName evidence="5">AraC family transcriptional regulator</fullName>
    </submittedName>
</protein>
<proteinExistence type="predicted"/>
<reference evidence="5" key="1">
    <citation type="submission" date="2021-11" db="EMBL/GenBank/DDBJ databases">
        <title>Genome sequence.</title>
        <authorList>
            <person name="Sun Q."/>
        </authorList>
    </citation>
    <scope>NUCLEOTIDE SEQUENCE</scope>
    <source>
        <strain evidence="5">JC732</strain>
    </source>
</reference>
<name>A0A9X1MI39_9BACT</name>
<accession>A0A9X1MI39</accession>
<dbReference type="RefSeq" id="WP_230215107.1">
    <property type="nucleotide sequence ID" value="NZ_JAJKFT010000002.1"/>
</dbReference>
<evidence type="ECO:0000256" key="2">
    <source>
        <dbReference type="ARBA" id="ARBA00023125"/>
    </source>
</evidence>
<dbReference type="InterPro" id="IPR018062">
    <property type="entry name" value="HTH_AraC-typ_CS"/>
</dbReference>
<comment type="caution">
    <text evidence="5">The sequence shown here is derived from an EMBL/GenBank/DDBJ whole genome shotgun (WGS) entry which is preliminary data.</text>
</comment>
<evidence type="ECO:0000313" key="5">
    <source>
        <dbReference type="EMBL" id="MCC9627186.1"/>
    </source>
</evidence>
<dbReference type="Pfam" id="PF12833">
    <property type="entry name" value="HTH_18"/>
    <property type="match status" value="1"/>
</dbReference>
<dbReference type="PROSITE" id="PS01124">
    <property type="entry name" value="HTH_ARAC_FAMILY_2"/>
    <property type="match status" value="1"/>
</dbReference>
<dbReference type="GO" id="GO:0043565">
    <property type="term" value="F:sequence-specific DNA binding"/>
    <property type="evidence" value="ECO:0007669"/>
    <property type="project" value="InterPro"/>
</dbReference>
<keyword evidence="2" id="KW-0238">DNA-binding</keyword>
<gene>
    <name evidence="5" type="ORF">LOC68_02085</name>
</gene>
<dbReference type="InterPro" id="IPR050204">
    <property type="entry name" value="AraC_XylS_family_regulators"/>
</dbReference>
<evidence type="ECO:0000313" key="6">
    <source>
        <dbReference type="Proteomes" id="UP001139103"/>
    </source>
</evidence>
<dbReference type="PROSITE" id="PS00041">
    <property type="entry name" value="HTH_ARAC_FAMILY_1"/>
    <property type="match status" value="1"/>
</dbReference>
<keyword evidence="3" id="KW-0804">Transcription</keyword>
<dbReference type="Gene3D" id="1.10.10.60">
    <property type="entry name" value="Homeodomain-like"/>
    <property type="match status" value="2"/>
</dbReference>
<dbReference type="SUPFAM" id="SSF46689">
    <property type="entry name" value="Homeodomain-like"/>
    <property type="match status" value="2"/>
</dbReference>
<dbReference type="PRINTS" id="PR00032">
    <property type="entry name" value="HTHARAC"/>
</dbReference>
<dbReference type="PANTHER" id="PTHR46796:SF13">
    <property type="entry name" value="HTH-TYPE TRANSCRIPTIONAL ACTIVATOR RHAS"/>
    <property type="match status" value="1"/>
</dbReference>
<keyword evidence="1" id="KW-0805">Transcription regulation</keyword>
<evidence type="ECO:0000256" key="3">
    <source>
        <dbReference type="ARBA" id="ARBA00023163"/>
    </source>
</evidence>
<dbReference type="InterPro" id="IPR020449">
    <property type="entry name" value="Tscrpt_reg_AraC-type_HTH"/>
</dbReference>
<dbReference type="InterPro" id="IPR018060">
    <property type="entry name" value="HTH_AraC"/>
</dbReference>
<feature type="domain" description="HTH araC/xylS-type" evidence="4">
    <location>
        <begin position="190"/>
        <end position="290"/>
    </location>
</feature>
<evidence type="ECO:0000259" key="4">
    <source>
        <dbReference type="PROSITE" id="PS01124"/>
    </source>
</evidence>
<dbReference type="PANTHER" id="PTHR46796">
    <property type="entry name" value="HTH-TYPE TRANSCRIPTIONAL ACTIVATOR RHAS-RELATED"/>
    <property type="match status" value="1"/>
</dbReference>
<keyword evidence="6" id="KW-1185">Reference proteome</keyword>
<dbReference type="InterPro" id="IPR032783">
    <property type="entry name" value="AraC_lig"/>
</dbReference>
<dbReference type="Pfam" id="PF12852">
    <property type="entry name" value="Cupin_6"/>
    <property type="match status" value="1"/>
</dbReference>
<dbReference type="EMBL" id="JAJKFT010000002">
    <property type="protein sequence ID" value="MCC9627186.1"/>
    <property type="molecule type" value="Genomic_DNA"/>
</dbReference>